<evidence type="ECO:0000313" key="6">
    <source>
        <dbReference type="Proteomes" id="UP001500655"/>
    </source>
</evidence>
<keyword evidence="2 5" id="KW-0808">Transferase</keyword>
<proteinExistence type="inferred from homology"/>
<gene>
    <name evidence="5" type="ORF">GCM10009681_45830</name>
</gene>
<dbReference type="SUPFAM" id="SSF56214">
    <property type="entry name" value="4'-phosphopantetheinyl transferase"/>
    <property type="match status" value="2"/>
</dbReference>
<accession>A0ABN2KY71</accession>
<dbReference type="GO" id="GO:0016740">
    <property type="term" value="F:transferase activity"/>
    <property type="evidence" value="ECO:0007669"/>
    <property type="project" value="UniProtKB-KW"/>
</dbReference>
<dbReference type="Proteomes" id="UP001500655">
    <property type="component" value="Unassembled WGS sequence"/>
</dbReference>
<dbReference type="InterPro" id="IPR037143">
    <property type="entry name" value="4-PPantetheinyl_Trfase_dom_sf"/>
</dbReference>
<dbReference type="InterPro" id="IPR050559">
    <property type="entry name" value="P-Pant_transferase_sf"/>
</dbReference>
<evidence type="ECO:0000259" key="3">
    <source>
        <dbReference type="Pfam" id="PF01648"/>
    </source>
</evidence>
<feature type="domain" description="4'-phosphopantetheinyl transferase" evidence="3">
    <location>
        <begin position="110"/>
        <end position="181"/>
    </location>
</feature>
<sequence>MLGEDTVEVWWARLGDVPDARAELLTPEERERFDRYVRVEDARRFAAGSAVVRLATSGYVGKSARDIALDRSCPDCGRPHGRVRLPAEYGLEVSVTHSGDWVGVAFARSAVGLDVERVRPDVDVAGLGRLALAPAERAIVAALPDGDRAAAFTRYWARKEAVLKATGEGLRTAPARVTVTAPGEPPRLLGHAERPELAAALALVDVDPDAEHPAALAVIGAAPGVVRSRDGGALLARTA</sequence>
<evidence type="ECO:0000259" key="4">
    <source>
        <dbReference type="Pfam" id="PF22624"/>
    </source>
</evidence>
<evidence type="ECO:0000256" key="2">
    <source>
        <dbReference type="ARBA" id="ARBA00022679"/>
    </source>
</evidence>
<dbReference type="Gene3D" id="3.90.470.20">
    <property type="entry name" value="4'-phosphopantetheinyl transferase domain"/>
    <property type="match status" value="1"/>
</dbReference>
<dbReference type="Pfam" id="PF01648">
    <property type="entry name" value="ACPS"/>
    <property type="match status" value="1"/>
</dbReference>
<organism evidence="5 6">
    <name type="scientific">Luedemannella helvata</name>
    <dbReference type="NCBI Taxonomy" id="349315"/>
    <lineage>
        <taxon>Bacteria</taxon>
        <taxon>Bacillati</taxon>
        <taxon>Actinomycetota</taxon>
        <taxon>Actinomycetes</taxon>
        <taxon>Micromonosporales</taxon>
        <taxon>Micromonosporaceae</taxon>
        <taxon>Luedemannella</taxon>
    </lineage>
</organism>
<protein>
    <submittedName>
        <fullName evidence="5">4'-phosphopantetheinyl transferase superfamily protein</fullName>
    </submittedName>
</protein>
<dbReference type="PANTHER" id="PTHR12215">
    <property type="entry name" value="PHOSPHOPANTETHEINE TRANSFERASE"/>
    <property type="match status" value="1"/>
</dbReference>
<dbReference type="PANTHER" id="PTHR12215:SF10">
    <property type="entry name" value="L-AMINOADIPATE-SEMIALDEHYDE DEHYDROGENASE-PHOSPHOPANTETHEINYL TRANSFERASE"/>
    <property type="match status" value="1"/>
</dbReference>
<dbReference type="EMBL" id="BAAALS010000026">
    <property type="protein sequence ID" value="GAA1769267.1"/>
    <property type="molecule type" value="Genomic_DNA"/>
</dbReference>
<evidence type="ECO:0000313" key="5">
    <source>
        <dbReference type="EMBL" id="GAA1769267.1"/>
    </source>
</evidence>
<keyword evidence="6" id="KW-1185">Reference proteome</keyword>
<reference evidence="5 6" key="1">
    <citation type="journal article" date="2019" name="Int. J. Syst. Evol. Microbiol.">
        <title>The Global Catalogue of Microorganisms (GCM) 10K type strain sequencing project: providing services to taxonomists for standard genome sequencing and annotation.</title>
        <authorList>
            <consortium name="The Broad Institute Genomics Platform"/>
            <consortium name="The Broad Institute Genome Sequencing Center for Infectious Disease"/>
            <person name="Wu L."/>
            <person name="Ma J."/>
        </authorList>
    </citation>
    <scope>NUCLEOTIDE SEQUENCE [LARGE SCALE GENOMIC DNA]</scope>
    <source>
        <strain evidence="5 6">JCM 13249</strain>
    </source>
</reference>
<dbReference type="Pfam" id="PF22624">
    <property type="entry name" value="AASDHPPT_N"/>
    <property type="match status" value="1"/>
</dbReference>
<dbReference type="InterPro" id="IPR008278">
    <property type="entry name" value="4-PPantetheinyl_Trfase_dom"/>
</dbReference>
<name>A0ABN2KY71_9ACTN</name>
<dbReference type="RefSeq" id="WP_344085679.1">
    <property type="nucleotide sequence ID" value="NZ_BAAALS010000026.1"/>
</dbReference>
<feature type="domain" description="4'-phosphopantetheinyl transferase N-terminal" evidence="4">
    <location>
        <begin position="22"/>
        <end position="105"/>
    </location>
</feature>
<comment type="similarity">
    <text evidence="1">Belongs to the P-Pant transferase superfamily. Gsp/Sfp/HetI/AcpT family.</text>
</comment>
<dbReference type="InterPro" id="IPR055066">
    <property type="entry name" value="AASDHPPT_N"/>
</dbReference>
<comment type="caution">
    <text evidence="5">The sequence shown here is derived from an EMBL/GenBank/DDBJ whole genome shotgun (WGS) entry which is preliminary data.</text>
</comment>
<evidence type="ECO:0000256" key="1">
    <source>
        <dbReference type="ARBA" id="ARBA00010990"/>
    </source>
</evidence>